<dbReference type="STRING" id="27342.A0A0H2RLC8"/>
<organism evidence="7 8">
    <name type="scientific">Schizopora paradoxa</name>
    <dbReference type="NCBI Taxonomy" id="27342"/>
    <lineage>
        <taxon>Eukaryota</taxon>
        <taxon>Fungi</taxon>
        <taxon>Dikarya</taxon>
        <taxon>Basidiomycota</taxon>
        <taxon>Agaricomycotina</taxon>
        <taxon>Agaricomycetes</taxon>
        <taxon>Hymenochaetales</taxon>
        <taxon>Schizoporaceae</taxon>
        <taxon>Schizopora</taxon>
    </lineage>
</organism>
<evidence type="ECO:0000256" key="1">
    <source>
        <dbReference type="ARBA" id="ARBA00001974"/>
    </source>
</evidence>
<gene>
    <name evidence="7" type="ORF">SCHPADRAFT_946733</name>
</gene>
<dbReference type="InterPro" id="IPR036188">
    <property type="entry name" value="FAD/NAD-bd_sf"/>
</dbReference>
<keyword evidence="8" id="KW-1185">Reference proteome</keyword>
<protein>
    <submittedName>
        <fullName evidence="7">FAD/NAD-P-binding domain-containing protein</fullName>
    </submittedName>
</protein>
<evidence type="ECO:0000256" key="4">
    <source>
        <dbReference type="ARBA" id="ARBA00022827"/>
    </source>
</evidence>
<dbReference type="PRINTS" id="PR00411">
    <property type="entry name" value="PNDRDTASEI"/>
</dbReference>
<comment type="cofactor">
    <cofactor evidence="1">
        <name>FAD</name>
        <dbReference type="ChEBI" id="CHEBI:57692"/>
    </cofactor>
</comment>
<dbReference type="EMBL" id="KQ086281">
    <property type="protein sequence ID" value="KLO05641.1"/>
    <property type="molecule type" value="Genomic_DNA"/>
</dbReference>
<evidence type="ECO:0000313" key="7">
    <source>
        <dbReference type="EMBL" id="KLO05641.1"/>
    </source>
</evidence>
<dbReference type="GO" id="GO:0050660">
    <property type="term" value="F:flavin adenine dinucleotide binding"/>
    <property type="evidence" value="ECO:0007669"/>
    <property type="project" value="TreeGrafter"/>
</dbReference>
<evidence type="ECO:0000256" key="3">
    <source>
        <dbReference type="ARBA" id="ARBA00022630"/>
    </source>
</evidence>
<dbReference type="PANTHER" id="PTHR43539:SF68">
    <property type="entry name" value="FLAVIN-BINDING MONOOXYGENASE-LIKE PROTEIN (AFU_ORTHOLOGUE AFUA_4G09220)"/>
    <property type="match status" value="1"/>
</dbReference>
<dbReference type="FunFam" id="3.50.50.60:FF:000023">
    <property type="entry name" value="Dimethylaniline monooxygenase [N-oxide-forming]"/>
    <property type="match status" value="1"/>
</dbReference>
<dbReference type="AlphaFoldDB" id="A0A0H2RLC8"/>
<evidence type="ECO:0000256" key="2">
    <source>
        <dbReference type="ARBA" id="ARBA00009183"/>
    </source>
</evidence>
<comment type="similarity">
    <text evidence="2">Belongs to the FMO family.</text>
</comment>
<dbReference type="Pfam" id="PF13738">
    <property type="entry name" value="Pyr_redox_3"/>
    <property type="match status" value="1"/>
</dbReference>
<proteinExistence type="inferred from homology"/>
<dbReference type="OrthoDB" id="74360at2759"/>
<evidence type="ECO:0000256" key="6">
    <source>
        <dbReference type="ARBA" id="ARBA00023002"/>
    </source>
</evidence>
<dbReference type="PANTHER" id="PTHR43539">
    <property type="entry name" value="FLAVIN-BINDING MONOOXYGENASE-LIKE PROTEIN (AFU_ORTHOLOGUE AFUA_4G09220)"/>
    <property type="match status" value="1"/>
</dbReference>
<keyword evidence="6" id="KW-0560">Oxidoreductase</keyword>
<dbReference type="Gene3D" id="3.50.50.60">
    <property type="entry name" value="FAD/NAD(P)-binding domain"/>
    <property type="match status" value="2"/>
</dbReference>
<sequence length="600" mass="66208">MVHSSTGPNAIASKWLETFGKALQTKDVDKVVDHFMPHGWLRDALVFGWDFRALEGHKKIASYLSDGDALAQTATSDFTLDTREGLIPEEFPAGPNVNGIQFAFHFETPSTRCTGFTALLPEPSDKEGYEKWKALFVYVYVDEIKGHEEIDHESGLYEGHTRPWGEVKAERDLEIERNPNTVIIGGGQSGLMVAARFRAMGISTLVIEKTPRVGDHWRRRYPMLTLHTPRTHHQFLYAPFPKNWPTFTPRDRLASWMEQYVDTQDLVVWTSSYPLPDPVYDRQSGRWTLGVNKSGTSVVLHPANIIVATGALGDANIPTIPSASLFKGVTMHSSNYMGGTPFVGKKVLVVGSGNTSADVCQDLVTQGAASVTMIQRSSSYVISSKLFLRDFNPRFKEGVHPDINDLKTCAMPLGLLKHILGSEPLQQDRETFDKEMLDGLARNGFKWNPGIDGSGIVILVYSKLGGYFIDVGVTDMIIDGRVKVKSGIEISEFKETGVKFSDGSEQEADAVIFATGFKNTKPSMANIFGEEIISRTKKVWGMDEEGEISGSYRPTGHPGLWFATGDFFNARVMSKQLALQIKAQQLGLSSSVGLASSKLA</sequence>
<evidence type="ECO:0000313" key="8">
    <source>
        <dbReference type="Proteomes" id="UP000053477"/>
    </source>
</evidence>
<keyword evidence="5" id="KW-0521">NADP</keyword>
<evidence type="ECO:0000256" key="5">
    <source>
        <dbReference type="ARBA" id="ARBA00022857"/>
    </source>
</evidence>
<dbReference type="SUPFAM" id="SSF51905">
    <property type="entry name" value="FAD/NAD(P)-binding domain"/>
    <property type="match status" value="1"/>
</dbReference>
<dbReference type="Proteomes" id="UP000053477">
    <property type="component" value="Unassembled WGS sequence"/>
</dbReference>
<dbReference type="InterPro" id="IPR050982">
    <property type="entry name" value="Auxin_biosynth/cation_transpt"/>
</dbReference>
<reference evidence="7 8" key="1">
    <citation type="submission" date="2015-04" db="EMBL/GenBank/DDBJ databases">
        <title>Complete genome sequence of Schizopora paradoxa KUC8140, a cosmopolitan wood degrader in East Asia.</title>
        <authorList>
            <consortium name="DOE Joint Genome Institute"/>
            <person name="Min B."/>
            <person name="Park H."/>
            <person name="Jang Y."/>
            <person name="Kim J.-J."/>
            <person name="Kim K.H."/>
            <person name="Pangilinan J."/>
            <person name="Lipzen A."/>
            <person name="Riley R."/>
            <person name="Grigoriev I.V."/>
            <person name="Spatafora J.W."/>
            <person name="Choi I.-G."/>
        </authorList>
    </citation>
    <scope>NUCLEOTIDE SEQUENCE [LARGE SCALE GENOMIC DNA]</scope>
    <source>
        <strain evidence="7 8">KUC8140</strain>
    </source>
</reference>
<keyword evidence="3" id="KW-0285">Flavoprotein</keyword>
<keyword evidence="4" id="KW-0274">FAD</keyword>
<dbReference type="GO" id="GO:0004497">
    <property type="term" value="F:monooxygenase activity"/>
    <property type="evidence" value="ECO:0007669"/>
    <property type="project" value="TreeGrafter"/>
</dbReference>
<name>A0A0H2RLC8_9AGAM</name>
<dbReference type="InParanoid" id="A0A0H2RLC8"/>
<accession>A0A0H2RLC8</accession>